<sequence>MLSSIQRSIFGSAETSRPSLYHPHYRRPDEAALEPGAARASSEFRLAFRELIREFADIAVREAAKVRRSVASVHETIRRSISSRRGSMFSPRVSTSPEYELLEENSEFGAILESKDSTELGEALDIYRLDVIAEDRDLVALDSRKPYLRERLSWLLSVRHVYFHIPGLHDIHSNLPGPSADNSILVKGGDPVIEPDNDVDEPSTPLQSGYRTTPLVVIHDIEGVAGYVTYLKFSVNGHMNEWRSNMFRKRIFSVDLKSLRQRAQSLPPIRRSSMQVSNIGDYEGERMYSERNASYASSRPSQVVKFRRRLFRPWYYKLKSFPMWVGIMFLIGSIIFTVGSALSYVPSVANSYVLYQGLIGWPFFVGSIFYTLGAYVRILEVLNAPPVHPIISDEDSVRLSVDILEHRKIRFVGWEPWRWDFLGALIQQIGACLYNINCFVGNGNKAFDLSFYETQFILWLPDTLGSVCFVVSSYFFIVEYGHRWWTWEPKSLLYWTVLCNFLGAIGFLLNGAFGFGEYAFPSNSLYVYIGSDLPLLFGCICFSLGGLFLILEQSLPSHLDILASLGH</sequence>
<keyword evidence="1" id="KW-0812">Transmembrane</keyword>
<keyword evidence="3" id="KW-1185">Reference proteome</keyword>
<accession>A0A9C7USC0</accession>
<feature type="transmembrane region" description="Helical" evidence="1">
    <location>
        <begin position="492"/>
        <end position="513"/>
    </location>
</feature>
<feature type="transmembrane region" description="Helical" evidence="1">
    <location>
        <begin position="352"/>
        <end position="372"/>
    </location>
</feature>
<evidence type="ECO:0000313" key="3">
    <source>
        <dbReference type="Proteomes" id="UP001061958"/>
    </source>
</evidence>
<dbReference type="AlphaFoldDB" id="A0A9C7USC0"/>
<keyword evidence="1" id="KW-0472">Membrane</keyword>
<evidence type="ECO:0000313" key="2">
    <source>
        <dbReference type="EMBL" id="GJQ13658.1"/>
    </source>
</evidence>
<reference evidence="2" key="1">
    <citation type="journal article" date="2022" name="Proc. Natl. Acad. Sci. U.S.A.">
        <title>Life cycle and functional genomics of the unicellular red alga Galdieria for elucidating algal and plant evolution and industrial use.</title>
        <authorList>
            <person name="Hirooka S."/>
            <person name="Itabashi T."/>
            <person name="Ichinose T.M."/>
            <person name="Onuma R."/>
            <person name="Fujiwara T."/>
            <person name="Yamashita S."/>
            <person name="Jong L.W."/>
            <person name="Tomita R."/>
            <person name="Iwane A.H."/>
            <person name="Miyagishima S.Y."/>
        </authorList>
    </citation>
    <scope>NUCLEOTIDE SEQUENCE</scope>
    <source>
        <strain evidence="2">NBRC 102759</strain>
    </source>
</reference>
<feature type="transmembrane region" description="Helical" evidence="1">
    <location>
        <begin position="321"/>
        <end position="346"/>
    </location>
</feature>
<keyword evidence="1" id="KW-1133">Transmembrane helix</keyword>
<gene>
    <name evidence="2" type="ORF">GpartN1_g5449.t1</name>
</gene>
<reference evidence="2" key="2">
    <citation type="submission" date="2022-01" db="EMBL/GenBank/DDBJ databases">
        <authorList>
            <person name="Hirooka S."/>
            <person name="Miyagishima S.Y."/>
        </authorList>
    </citation>
    <scope>NUCLEOTIDE SEQUENCE</scope>
    <source>
        <strain evidence="2">NBRC 102759</strain>
    </source>
</reference>
<feature type="transmembrane region" description="Helical" evidence="1">
    <location>
        <begin position="417"/>
        <end position="436"/>
    </location>
</feature>
<feature type="transmembrane region" description="Helical" evidence="1">
    <location>
        <begin position="456"/>
        <end position="480"/>
    </location>
</feature>
<comment type="caution">
    <text evidence="2">The sequence shown here is derived from an EMBL/GenBank/DDBJ whole genome shotgun (WGS) entry which is preliminary data.</text>
</comment>
<proteinExistence type="predicted"/>
<protein>
    <submittedName>
        <fullName evidence="2">Uncharacterized protein</fullName>
    </submittedName>
</protein>
<organism evidence="2 3">
    <name type="scientific">Galdieria partita</name>
    <dbReference type="NCBI Taxonomy" id="83374"/>
    <lineage>
        <taxon>Eukaryota</taxon>
        <taxon>Rhodophyta</taxon>
        <taxon>Bangiophyceae</taxon>
        <taxon>Galdieriales</taxon>
        <taxon>Galdieriaceae</taxon>
        <taxon>Galdieria</taxon>
    </lineage>
</organism>
<dbReference type="EMBL" id="BQMJ01000046">
    <property type="protein sequence ID" value="GJQ13658.1"/>
    <property type="molecule type" value="Genomic_DNA"/>
</dbReference>
<dbReference type="Proteomes" id="UP001061958">
    <property type="component" value="Unassembled WGS sequence"/>
</dbReference>
<evidence type="ECO:0000256" key="1">
    <source>
        <dbReference type="SAM" id="Phobius"/>
    </source>
</evidence>
<name>A0A9C7USC0_9RHOD</name>
<dbReference type="OrthoDB" id="2603at2759"/>
<feature type="transmembrane region" description="Helical" evidence="1">
    <location>
        <begin position="533"/>
        <end position="551"/>
    </location>
</feature>